<dbReference type="InterPro" id="IPR018164">
    <property type="entry name" value="Ala-tRNA-synth_IIc_N"/>
</dbReference>
<dbReference type="InterPro" id="IPR050058">
    <property type="entry name" value="Ala-tRNA_ligase"/>
</dbReference>
<dbReference type="GeneTree" id="ENSGT00940000157335"/>
<sequence>MCRYVLRRILRRAVRYSHEKLGAPRGFFASLVDVVVTSLGDAFPELKKDPDAVKDIINEEEAQFLKTLSRGRRILDRKIQSLGDSKTIPGDTAWLLYDTYGFPLDLTALIAEERGMGVDLEGFEEEKKAAQLKSQGKGAGDEDHIMLDIYAIEELRNKGVPTTDDSLKYCYTSDSSGSYGTCPAPARLLHCSLPPCLSVLLS</sequence>
<dbReference type="PANTHER" id="PTHR11777:SF36">
    <property type="entry name" value="ALANINE--TRNA LIGASE, CYTOPLASMIC"/>
    <property type="match status" value="1"/>
</dbReference>
<dbReference type="Proteomes" id="UP000018468">
    <property type="component" value="Linkage group LG23"/>
</dbReference>
<evidence type="ECO:0000256" key="3">
    <source>
        <dbReference type="ARBA" id="ARBA00022555"/>
    </source>
</evidence>
<keyword evidence="6" id="KW-0547">Nucleotide-binding</keyword>
<keyword evidence="7" id="KW-0862">Zinc</keyword>
<dbReference type="OMA" id="MESIWPI"/>
<dbReference type="EMBL" id="AHAT01020829">
    <property type="status" value="NOT_ANNOTATED_CDS"/>
    <property type="molecule type" value="Genomic_DNA"/>
</dbReference>
<evidence type="ECO:0000256" key="10">
    <source>
        <dbReference type="ARBA" id="ARBA00022917"/>
    </source>
</evidence>
<dbReference type="GO" id="GO:0005524">
    <property type="term" value="F:ATP binding"/>
    <property type="evidence" value="ECO:0007669"/>
    <property type="project" value="UniProtKB-KW"/>
</dbReference>
<keyword evidence="10" id="KW-0648">Protein biosynthesis</keyword>
<evidence type="ECO:0000256" key="1">
    <source>
        <dbReference type="ARBA" id="ARBA00008226"/>
    </source>
</evidence>
<evidence type="ECO:0000313" key="13">
    <source>
        <dbReference type="Ensembl" id="ENSLOCP00000009268.1"/>
    </source>
</evidence>
<keyword evidence="8" id="KW-0067">ATP-binding</keyword>
<dbReference type="GO" id="GO:0006419">
    <property type="term" value="P:alanyl-tRNA aminoacylation"/>
    <property type="evidence" value="ECO:0007669"/>
    <property type="project" value="InterPro"/>
</dbReference>
<name>W5MLK9_LEPOC</name>
<reference evidence="14" key="1">
    <citation type="submission" date="2011-12" db="EMBL/GenBank/DDBJ databases">
        <title>The Draft Genome of Lepisosteus oculatus.</title>
        <authorList>
            <consortium name="The Broad Institute Genome Assembly &amp; Analysis Group"/>
            <consortium name="Computational R&amp;D Group"/>
            <consortium name="and Sequencing Platform"/>
            <person name="Di Palma F."/>
            <person name="Alfoldi J."/>
            <person name="Johnson J."/>
            <person name="Berlin A."/>
            <person name="Gnerre S."/>
            <person name="Jaffe D."/>
            <person name="MacCallum I."/>
            <person name="Young S."/>
            <person name="Walker B.J."/>
            <person name="Lander E.S."/>
            <person name="Lindblad-Toh K."/>
        </authorList>
    </citation>
    <scope>NUCLEOTIDE SEQUENCE [LARGE SCALE GENOMIC DNA]</scope>
</reference>
<evidence type="ECO:0000256" key="9">
    <source>
        <dbReference type="ARBA" id="ARBA00022884"/>
    </source>
</evidence>
<keyword evidence="3" id="KW-0820">tRNA-binding</keyword>
<dbReference type="HOGENOM" id="CLU_1357403_0_0_1"/>
<dbReference type="InterPro" id="IPR018162">
    <property type="entry name" value="Ala-tRNA-ligase_IIc_anticod-bd"/>
</dbReference>
<keyword evidence="5" id="KW-0479">Metal-binding</keyword>
<organism evidence="13 14">
    <name type="scientific">Lepisosteus oculatus</name>
    <name type="common">Spotted gar</name>
    <dbReference type="NCBI Taxonomy" id="7918"/>
    <lineage>
        <taxon>Eukaryota</taxon>
        <taxon>Metazoa</taxon>
        <taxon>Chordata</taxon>
        <taxon>Craniata</taxon>
        <taxon>Vertebrata</taxon>
        <taxon>Euteleostomi</taxon>
        <taxon>Actinopterygii</taxon>
        <taxon>Neopterygii</taxon>
        <taxon>Holostei</taxon>
        <taxon>Semionotiformes</taxon>
        <taxon>Lepisosteidae</taxon>
        <taxon>Lepisosteus</taxon>
    </lineage>
</organism>
<comment type="similarity">
    <text evidence="1">Belongs to the class-II aminoacyl-tRNA synthetase family.</text>
</comment>
<dbReference type="GO" id="GO:0046872">
    <property type="term" value="F:metal ion binding"/>
    <property type="evidence" value="ECO:0007669"/>
    <property type="project" value="UniProtKB-KW"/>
</dbReference>
<evidence type="ECO:0000256" key="8">
    <source>
        <dbReference type="ARBA" id="ARBA00022840"/>
    </source>
</evidence>
<keyword evidence="11" id="KW-0030">Aminoacyl-tRNA synthetase</keyword>
<dbReference type="AlphaFoldDB" id="W5MLK9"/>
<dbReference type="InterPro" id="IPR018165">
    <property type="entry name" value="Ala-tRNA-synth_IIc_core"/>
</dbReference>
<evidence type="ECO:0000256" key="4">
    <source>
        <dbReference type="ARBA" id="ARBA00022598"/>
    </source>
</evidence>
<keyword evidence="4" id="KW-0436">Ligase</keyword>
<reference evidence="13" key="2">
    <citation type="submission" date="2025-08" db="UniProtKB">
        <authorList>
            <consortium name="Ensembl"/>
        </authorList>
    </citation>
    <scope>IDENTIFICATION</scope>
</reference>
<dbReference type="GO" id="GO:0000049">
    <property type="term" value="F:tRNA binding"/>
    <property type="evidence" value="ECO:0007669"/>
    <property type="project" value="UniProtKB-KW"/>
</dbReference>
<evidence type="ECO:0000256" key="6">
    <source>
        <dbReference type="ARBA" id="ARBA00022741"/>
    </source>
</evidence>
<dbReference type="GO" id="GO:0005737">
    <property type="term" value="C:cytoplasm"/>
    <property type="evidence" value="ECO:0007669"/>
    <property type="project" value="InterPro"/>
</dbReference>
<keyword evidence="2" id="KW-0963">Cytoplasm</keyword>
<dbReference type="PROSITE" id="PS50860">
    <property type="entry name" value="AA_TRNA_LIGASE_II_ALA"/>
    <property type="match status" value="1"/>
</dbReference>
<dbReference type="Pfam" id="PF01411">
    <property type="entry name" value="tRNA-synt_2c"/>
    <property type="match status" value="1"/>
</dbReference>
<accession>W5MLK9</accession>
<dbReference type="STRING" id="7918.ENSLOCP00000009268"/>
<evidence type="ECO:0000259" key="12">
    <source>
        <dbReference type="PROSITE" id="PS50860"/>
    </source>
</evidence>
<feature type="domain" description="Alanyl-transfer RNA synthetases family profile" evidence="12">
    <location>
        <begin position="4"/>
        <end position="189"/>
    </location>
</feature>
<evidence type="ECO:0000256" key="11">
    <source>
        <dbReference type="ARBA" id="ARBA00023146"/>
    </source>
</evidence>
<keyword evidence="14" id="KW-1185">Reference proteome</keyword>
<evidence type="ECO:0000256" key="7">
    <source>
        <dbReference type="ARBA" id="ARBA00022833"/>
    </source>
</evidence>
<evidence type="ECO:0000256" key="2">
    <source>
        <dbReference type="ARBA" id="ARBA00022490"/>
    </source>
</evidence>
<dbReference type="GO" id="GO:0004813">
    <property type="term" value="F:alanine-tRNA ligase activity"/>
    <property type="evidence" value="ECO:0007669"/>
    <property type="project" value="InterPro"/>
</dbReference>
<dbReference type="SUPFAM" id="SSF101353">
    <property type="entry name" value="Putative anticodon-binding domain of alanyl-tRNA synthetase (AlaRS)"/>
    <property type="match status" value="1"/>
</dbReference>
<dbReference type="InParanoid" id="W5MLK9"/>
<dbReference type="eggNOG" id="KOG0188">
    <property type="taxonomic scope" value="Eukaryota"/>
</dbReference>
<reference evidence="13" key="3">
    <citation type="submission" date="2025-09" db="UniProtKB">
        <authorList>
            <consortium name="Ensembl"/>
        </authorList>
    </citation>
    <scope>IDENTIFICATION</scope>
</reference>
<dbReference type="Bgee" id="ENSLOCG00000007641">
    <property type="expression patterns" value="Expressed in camera-type eye and 13 other cell types or tissues"/>
</dbReference>
<dbReference type="Ensembl" id="ENSLOCT00000009279.1">
    <property type="protein sequence ID" value="ENSLOCP00000009268.1"/>
    <property type="gene ID" value="ENSLOCG00000007641.1"/>
</dbReference>
<proteinExistence type="inferred from homology"/>
<evidence type="ECO:0000256" key="5">
    <source>
        <dbReference type="ARBA" id="ARBA00022723"/>
    </source>
</evidence>
<evidence type="ECO:0000313" key="14">
    <source>
        <dbReference type="Proteomes" id="UP000018468"/>
    </source>
</evidence>
<protein>
    <recommendedName>
        <fullName evidence="12">Alanyl-transfer RNA synthetases family profile domain-containing protein</fullName>
    </recommendedName>
</protein>
<dbReference type="PANTHER" id="PTHR11777">
    <property type="entry name" value="ALANYL-TRNA SYNTHETASE"/>
    <property type="match status" value="1"/>
</dbReference>
<keyword evidence="9" id="KW-0694">RNA-binding</keyword>